<keyword evidence="1" id="KW-0472">Membrane</keyword>
<sequence length="142" mass="14584">MTTTTRPTAPTGAYVRAGALALLVAAVAGAVAGWVRADEFWPVAVVFAACTLGPAIALGWLVFVSGHTVQPDPHVEDSVEARWVERACSGAFVDLVLAAGVALTLTSVLDMDLPGGLVLLAVVVAAGVDATLRYAVISRRES</sequence>
<protein>
    <recommendedName>
        <fullName evidence="4">DUF3180 domain-containing protein</fullName>
    </recommendedName>
</protein>
<keyword evidence="3" id="KW-1185">Reference proteome</keyword>
<dbReference type="RefSeq" id="WP_068328570.1">
    <property type="nucleotide sequence ID" value="NZ_CP104874.1"/>
</dbReference>
<evidence type="ECO:0000313" key="2">
    <source>
        <dbReference type="EMBL" id="WWF03766.1"/>
    </source>
</evidence>
<gene>
    <name evidence="2" type="ORF">N5P18_08570</name>
</gene>
<organism evidence="2 3">
    <name type="scientific">Janibacter terrae</name>
    <dbReference type="NCBI Taxonomy" id="103817"/>
    <lineage>
        <taxon>Bacteria</taxon>
        <taxon>Bacillati</taxon>
        <taxon>Actinomycetota</taxon>
        <taxon>Actinomycetes</taxon>
        <taxon>Micrococcales</taxon>
        <taxon>Intrasporangiaceae</taxon>
        <taxon>Janibacter</taxon>
    </lineage>
</organism>
<keyword evidence="1" id="KW-1133">Transmembrane helix</keyword>
<dbReference type="Proteomes" id="UP001381003">
    <property type="component" value="Chromosome"/>
</dbReference>
<evidence type="ECO:0008006" key="4">
    <source>
        <dbReference type="Google" id="ProtNLM"/>
    </source>
</evidence>
<accession>A0ABZ2FBV7</accession>
<dbReference type="EMBL" id="CP104874">
    <property type="protein sequence ID" value="WWF03766.1"/>
    <property type="molecule type" value="Genomic_DNA"/>
</dbReference>
<proteinExistence type="predicted"/>
<reference evidence="2 3" key="1">
    <citation type="submission" date="2022-09" db="EMBL/GenBank/DDBJ databases">
        <title>Complete genome sequence of Janibacter terrae strain COS04-44, PCL-degrading bacteria isolated from oil spilled coast.</title>
        <authorList>
            <person name="Park H."/>
            <person name="Kim J.Y."/>
            <person name="An S.H."/>
            <person name="Lee C.M."/>
            <person name="Weon H.-Y."/>
        </authorList>
    </citation>
    <scope>NUCLEOTIDE SEQUENCE [LARGE SCALE GENOMIC DNA]</scope>
    <source>
        <strain evidence="2 3">COS04-44</strain>
    </source>
</reference>
<keyword evidence="1" id="KW-0812">Transmembrane</keyword>
<evidence type="ECO:0000256" key="1">
    <source>
        <dbReference type="SAM" id="Phobius"/>
    </source>
</evidence>
<feature type="transmembrane region" description="Helical" evidence="1">
    <location>
        <begin position="40"/>
        <end position="66"/>
    </location>
</feature>
<feature type="transmembrane region" description="Helical" evidence="1">
    <location>
        <begin position="87"/>
        <end position="109"/>
    </location>
</feature>
<feature type="transmembrane region" description="Helical" evidence="1">
    <location>
        <begin position="12"/>
        <end position="34"/>
    </location>
</feature>
<evidence type="ECO:0000313" key="3">
    <source>
        <dbReference type="Proteomes" id="UP001381003"/>
    </source>
</evidence>
<name>A0ABZ2FBV7_9MICO</name>
<feature type="transmembrane region" description="Helical" evidence="1">
    <location>
        <begin position="115"/>
        <end position="136"/>
    </location>
</feature>